<reference evidence="4 6" key="1">
    <citation type="submission" date="2016-02" db="EMBL/GenBank/DDBJ databases">
        <authorList>
            <person name="Wen L."/>
            <person name="He K."/>
            <person name="Yang H."/>
        </authorList>
    </citation>
    <scope>NUCLEOTIDE SEQUENCE [LARGE SCALE GENOMIC DNA]</scope>
    <source>
        <strain evidence="4 6">CD09_2</strain>
    </source>
</reference>
<dbReference type="RefSeq" id="WP_063976921.1">
    <property type="nucleotide sequence ID" value="NZ_JARQWY010000083.1"/>
</dbReference>
<keyword evidence="2" id="KW-0067">ATP-binding</keyword>
<evidence type="ECO:0000313" key="4">
    <source>
        <dbReference type="EMBL" id="OAH40871.1"/>
    </source>
</evidence>
<dbReference type="Proteomes" id="UP000287401">
    <property type="component" value="Unassembled WGS sequence"/>
</dbReference>
<feature type="active site" evidence="1">
    <location>
        <position position="442"/>
    </location>
</feature>
<evidence type="ECO:0000313" key="5">
    <source>
        <dbReference type="EMBL" id="RSU45680.1"/>
    </source>
</evidence>
<protein>
    <submittedName>
        <fullName evidence="4">Cell filamentation protein Fic</fullName>
    </submittedName>
</protein>
<feature type="binding site" evidence="2">
    <location>
        <begin position="446"/>
        <end position="453"/>
    </location>
    <ligand>
        <name>ATP</name>
        <dbReference type="ChEBI" id="CHEBI:30616"/>
    </ligand>
</feature>
<evidence type="ECO:0000256" key="2">
    <source>
        <dbReference type="PIRSR" id="PIRSR640198-2"/>
    </source>
</evidence>
<dbReference type="Pfam" id="PF02661">
    <property type="entry name" value="Fic"/>
    <property type="match status" value="1"/>
</dbReference>
<organism evidence="4 6">
    <name type="scientific">Sphingobium yanoikuyae</name>
    <name type="common">Sphingomonas yanoikuyae</name>
    <dbReference type="NCBI Taxonomy" id="13690"/>
    <lineage>
        <taxon>Bacteria</taxon>
        <taxon>Pseudomonadati</taxon>
        <taxon>Pseudomonadota</taxon>
        <taxon>Alphaproteobacteria</taxon>
        <taxon>Sphingomonadales</taxon>
        <taxon>Sphingomonadaceae</taxon>
        <taxon>Sphingobium</taxon>
    </lineage>
</organism>
<dbReference type="SUPFAM" id="SSF140931">
    <property type="entry name" value="Fic-like"/>
    <property type="match status" value="1"/>
</dbReference>
<gene>
    <name evidence="4" type="ORF">AX777_25530</name>
    <name evidence="5" type="ORF">DAH51_27310</name>
</gene>
<dbReference type="Gene3D" id="1.10.3290.10">
    <property type="entry name" value="Fido-like domain"/>
    <property type="match status" value="1"/>
</dbReference>
<dbReference type="OrthoDB" id="9813719at2"/>
<dbReference type="PANTHER" id="PTHR13504:SF38">
    <property type="entry name" value="FIDO DOMAIN-CONTAINING PROTEIN"/>
    <property type="match status" value="1"/>
</dbReference>
<dbReference type="AlphaFoldDB" id="A0A177JKG3"/>
<evidence type="ECO:0000256" key="1">
    <source>
        <dbReference type="PIRSR" id="PIRSR640198-1"/>
    </source>
</evidence>
<dbReference type="InterPro" id="IPR036597">
    <property type="entry name" value="Fido-like_dom_sf"/>
</dbReference>
<name>A0A177JKG3_SPHYA</name>
<accession>A0A177JKG3</accession>
<dbReference type="PANTHER" id="PTHR13504">
    <property type="entry name" value="FIDO DOMAIN-CONTAINING PROTEIN DDB_G0283145"/>
    <property type="match status" value="1"/>
</dbReference>
<evidence type="ECO:0000259" key="3">
    <source>
        <dbReference type="PROSITE" id="PS51459"/>
    </source>
</evidence>
<evidence type="ECO:0000313" key="7">
    <source>
        <dbReference type="Proteomes" id="UP000287401"/>
    </source>
</evidence>
<dbReference type="EMBL" id="LSTR01000064">
    <property type="protein sequence ID" value="OAH40871.1"/>
    <property type="molecule type" value="Genomic_DNA"/>
</dbReference>
<proteinExistence type="predicted"/>
<dbReference type="EMBL" id="QRAL01000073">
    <property type="protein sequence ID" value="RSU45680.1"/>
    <property type="molecule type" value="Genomic_DNA"/>
</dbReference>
<sequence length="503" mass="55881">MARPAEKLANALEALERLQTNGLVAIRSVDLSRLDRERLVEAGFLKEVMRGWYIPARPDEPAGESTAWFASFWEFVTAYLTERLGSDWILAPDQSLLLHSGNRTVPQQLLVRAPGGRNKPTELIHGTSLIDTRLSLPADRDRTVTADGVRIYRAEAALVAASPQFYLNYPTDARTALAAQRDASALLERLLDGGHSVVAGRLAGAFRNIGRNRIADDISGTMKSAGYDVRESDPFSHPLAYPLPRDPSPAANRIRLMWQDLREQLIGLFPEPPHRNDAAAYLAEVEENYVNDAYNSLSIEGYRVSPGLIERVRGGNWDPEFNEDDRAHRDAMAARGYWQSFQAVKSSLTEILAGRNAGDVADRDHPVWYRELFAPSVAAGIIKPSDLAGYRSNAVFIRGSRHVPLGPDAVRDAMPVFFDLLRDEPDPAVRVVLGHFVFVYIHPYIDGNGRIGRFLMNAMMASGGYPWTIIPVDRRDQYMTVLETASTSGELRPFGEFIAGLIK</sequence>
<dbReference type="InterPro" id="IPR040198">
    <property type="entry name" value="Fido_containing"/>
</dbReference>
<keyword evidence="2" id="KW-0547">Nucleotide-binding</keyword>
<dbReference type="GO" id="GO:0005524">
    <property type="term" value="F:ATP binding"/>
    <property type="evidence" value="ECO:0007669"/>
    <property type="project" value="UniProtKB-KW"/>
</dbReference>
<dbReference type="Proteomes" id="UP000077262">
    <property type="component" value="Unassembled WGS sequence"/>
</dbReference>
<dbReference type="PROSITE" id="PS51459">
    <property type="entry name" value="FIDO"/>
    <property type="match status" value="1"/>
</dbReference>
<dbReference type="InterPro" id="IPR003812">
    <property type="entry name" value="Fido"/>
</dbReference>
<reference evidence="5 7" key="2">
    <citation type="submission" date="2018-07" db="EMBL/GenBank/DDBJ databases">
        <title>Genomic and Epidemiologic Investigation of an Indolent Hospital Outbreak.</title>
        <authorList>
            <person name="Johnson R.C."/>
            <person name="Deming C."/>
            <person name="Conlan S."/>
            <person name="Zellmer C.J."/>
            <person name="Michelin A.V."/>
            <person name="Lee-Lin S."/>
            <person name="Thomas P.J."/>
            <person name="Park M."/>
            <person name="Weingarten R.A."/>
            <person name="Less J."/>
            <person name="Dekker J.P."/>
            <person name="Frank K.M."/>
            <person name="Musser K.A."/>
            <person name="Mcquiston J.R."/>
            <person name="Henderson D.K."/>
            <person name="Lau A.F."/>
            <person name="Palmore T.N."/>
            <person name="Segre J.A."/>
        </authorList>
    </citation>
    <scope>NUCLEOTIDE SEQUENCE [LARGE SCALE GENOMIC DNA]</scope>
    <source>
        <strain evidence="5 7">SK-NIH.Env6_1116</strain>
    </source>
</reference>
<evidence type="ECO:0000313" key="6">
    <source>
        <dbReference type="Proteomes" id="UP000077262"/>
    </source>
</evidence>
<comment type="caution">
    <text evidence="4">The sequence shown here is derived from an EMBL/GenBank/DDBJ whole genome shotgun (WGS) entry which is preliminary data.</text>
</comment>
<feature type="domain" description="Fido" evidence="3">
    <location>
        <begin position="356"/>
        <end position="500"/>
    </location>
</feature>